<accession>A0A0H2MCH5</accession>
<dbReference type="RefSeq" id="WP_047783115.1">
    <property type="nucleotide sequence ID" value="NZ_JZWI01000003.1"/>
</dbReference>
<name>A0A0H2MCH5_VARPD</name>
<evidence type="ECO:0000313" key="3">
    <source>
        <dbReference type="Proteomes" id="UP000035170"/>
    </source>
</evidence>
<dbReference type="Proteomes" id="UP000035170">
    <property type="component" value="Unassembled WGS sequence"/>
</dbReference>
<sequence length="275" mass="29358">MNTVQSPITEADLHALADGQLAEGRVREIEAYLATHPDDARRVAAWRAQNRDLHGLFDGVADEPIPTGLLRAASPVARWTLWRLAASVALVLAGGVLGWGLRGEIAAPPGQAPGFAGAGAGFVQRAAVAHAVFVPDQRRAVEIDGVHEDQLVTWLSKRMGSAMNPPRLQALGYTLEGGRLLPGGAGPVAQFMYRDSAGTRLTLYVSNEMRAATSSGRAEGGSLHGGTAFRFAREGDVNVFYWIDGPFGYALSSFSGRAELERVSAEVYRQIGHSR</sequence>
<evidence type="ECO:0008006" key="4">
    <source>
        <dbReference type="Google" id="ProtNLM"/>
    </source>
</evidence>
<protein>
    <recommendedName>
        <fullName evidence="4">Anti-sigma factor</fullName>
    </recommendedName>
</protein>
<keyword evidence="1" id="KW-0812">Transmembrane</keyword>
<dbReference type="EMBL" id="JZWI01000003">
    <property type="protein sequence ID" value="KLN58352.1"/>
    <property type="molecule type" value="Genomic_DNA"/>
</dbReference>
<evidence type="ECO:0000256" key="1">
    <source>
        <dbReference type="SAM" id="Phobius"/>
    </source>
</evidence>
<comment type="caution">
    <text evidence="2">The sequence shown here is derived from an EMBL/GenBank/DDBJ whole genome shotgun (WGS) entry which is preliminary data.</text>
</comment>
<reference evidence="2 3" key="1">
    <citation type="submission" date="2015-03" db="EMBL/GenBank/DDBJ databases">
        <title>Genome sequence of Variovorax paradoxus TBEA6.</title>
        <authorList>
            <person name="Poehlein A."/>
            <person name="Schuldes J."/>
            <person name="Wuebbeler J.H."/>
            <person name="Hiessl S."/>
            <person name="Steinbuechel A."/>
            <person name="Daniel R."/>
        </authorList>
    </citation>
    <scope>NUCLEOTIDE SEQUENCE [LARGE SCALE GENOMIC DNA]</scope>
    <source>
        <strain evidence="2 3">TBEA6</strain>
    </source>
</reference>
<feature type="transmembrane region" description="Helical" evidence="1">
    <location>
        <begin position="81"/>
        <end position="101"/>
    </location>
</feature>
<evidence type="ECO:0000313" key="2">
    <source>
        <dbReference type="EMBL" id="KLN58352.1"/>
    </source>
</evidence>
<keyword evidence="1" id="KW-1133">Transmembrane helix</keyword>
<dbReference type="AlphaFoldDB" id="A0A0H2MCH5"/>
<gene>
    <name evidence="2" type="ORF">VPARA_04670</name>
</gene>
<keyword evidence="3" id="KW-1185">Reference proteome</keyword>
<dbReference type="PATRIC" id="fig|34073.19.peg.467"/>
<keyword evidence="1" id="KW-0472">Membrane</keyword>
<proteinExistence type="predicted"/>
<organism evidence="2 3">
    <name type="scientific">Variovorax paradoxus</name>
    <dbReference type="NCBI Taxonomy" id="34073"/>
    <lineage>
        <taxon>Bacteria</taxon>
        <taxon>Pseudomonadati</taxon>
        <taxon>Pseudomonadota</taxon>
        <taxon>Betaproteobacteria</taxon>
        <taxon>Burkholderiales</taxon>
        <taxon>Comamonadaceae</taxon>
        <taxon>Variovorax</taxon>
    </lineage>
</organism>